<evidence type="ECO:0000313" key="5">
    <source>
        <dbReference type="EMBL" id="SVA75749.1"/>
    </source>
</evidence>
<dbReference type="InterPro" id="IPR051459">
    <property type="entry name" value="Cytochrome_c-type_DH"/>
</dbReference>
<name>A0A381YFA8_9ZZZZ</name>
<dbReference type="EMBL" id="UINC01018109">
    <property type="protein sequence ID" value="SVA75749.1"/>
    <property type="molecule type" value="Genomic_DNA"/>
</dbReference>
<dbReference type="GO" id="GO:0020037">
    <property type="term" value="F:heme binding"/>
    <property type="evidence" value="ECO:0007669"/>
    <property type="project" value="InterPro"/>
</dbReference>
<evidence type="ECO:0000256" key="3">
    <source>
        <dbReference type="ARBA" id="ARBA00023004"/>
    </source>
</evidence>
<evidence type="ECO:0000256" key="1">
    <source>
        <dbReference type="ARBA" id="ARBA00022617"/>
    </source>
</evidence>
<dbReference type="Pfam" id="PF13442">
    <property type="entry name" value="Cytochrome_CBB3"/>
    <property type="match status" value="1"/>
</dbReference>
<dbReference type="GO" id="GO:0009055">
    <property type="term" value="F:electron transfer activity"/>
    <property type="evidence" value="ECO:0007669"/>
    <property type="project" value="InterPro"/>
</dbReference>
<gene>
    <name evidence="5" type="ORF">METZ01_LOCUS128603</name>
</gene>
<sequence>MFAFCLASSSLVVNSQEKVRLGSPLSQEDLGAFDLIAAPDGSGFPAGSGTAQDGKAVYDINCAVCHGSNGEGTTNNTVIVGGDIQSEGPPLRTVGSYWPYASTVFDFIRRAMPATAPKSLTDKQVYQVTAYVLFMNGIIQEEMELNADNLPTIKMPNADGFINRSHIQ</sequence>
<dbReference type="PANTHER" id="PTHR35008">
    <property type="entry name" value="BLL4482 PROTEIN-RELATED"/>
    <property type="match status" value="1"/>
</dbReference>
<reference evidence="5" key="1">
    <citation type="submission" date="2018-05" db="EMBL/GenBank/DDBJ databases">
        <authorList>
            <person name="Lanie J.A."/>
            <person name="Ng W.-L."/>
            <person name="Kazmierczak K.M."/>
            <person name="Andrzejewski T.M."/>
            <person name="Davidsen T.M."/>
            <person name="Wayne K.J."/>
            <person name="Tettelin H."/>
            <person name="Glass J.I."/>
            <person name="Rusch D."/>
            <person name="Podicherti R."/>
            <person name="Tsui H.-C.T."/>
            <person name="Winkler M.E."/>
        </authorList>
    </citation>
    <scope>NUCLEOTIDE SEQUENCE</scope>
</reference>
<dbReference type="GO" id="GO:0046872">
    <property type="term" value="F:metal ion binding"/>
    <property type="evidence" value="ECO:0007669"/>
    <property type="project" value="UniProtKB-KW"/>
</dbReference>
<keyword evidence="3" id="KW-0408">Iron</keyword>
<evidence type="ECO:0000256" key="2">
    <source>
        <dbReference type="ARBA" id="ARBA00022723"/>
    </source>
</evidence>
<dbReference type="SUPFAM" id="SSF46626">
    <property type="entry name" value="Cytochrome c"/>
    <property type="match status" value="1"/>
</dbReference>
<proteinExistence type="predicted"/>
<feature type="domain" description="Cytochrome c" evidence="4">
    <location>
        <begin position="49"/>
        <end position="136"/>
    </location>
</feature>
<keyword evidence="2" id="KW-0479">Metal-binding</keyword>
<keyword evidence="1" id="KW-0349">Heme</keyword>
<evidence type="ECO:0000259" key="4">
    <source>
        <dbReference type="PROSITE" id="PS51007"/>
    </source>
</evidence>
<dbReference type="AlphaFoldDB" id="A0A381YFA8"/>
<dbReference type="PROSITE" id="PS51007">
    <property type="entry name" value="CYTC"/>
    <property type="match status" value="1"/>
</dbReference>
<protein>
    <recommendedName>
        <fullName evidence="4">Cytochrome c domain-containing protein</fullName>
    </recommendedName>
</protein>
<dbReference type="InterPro" id="IPR009056">
    <property type="entry name" value="Cyt_c-like_dom"/>
</dbReference>
<dbReference type="InterPro" id="IPR036909">
    <property type="entry name" value="Cyt_c-like_dom_sf"/>
</dbReference>
<dbReference type="Gene3D" id="1.10.760.10">
    <property type="entry name" value="Cytochrome c-like domain"/>
    <property type="match status" value="1"/>
</dbReference>
<organism evidence="5">
    <name type="scientific">marine metagenome</name>
    <dbReference type="NCBI Taxonomy" id="408172"/>
    <lineage>
        <taxon>unclassified sequences</taxon>
        <taxon>metagenomes</taxon>
        <taxon>ecological metagenomes</taxon>
    </lineage>
</organism>
<accession>A0A381YFA8</accession>
<dbReference type="PANTHER" id="PTHR35008:SF8">
    <property type="entry name" value="ALCOHOL DEHYDROGENASE CYTOCHROME C SUBUNIT"/>
    <property type="match status" value="1"/>
</dbReference>